<gene>
    <name evidence="8" type="ORF">A2W32_00700</name>
</gene>
<name>A0A1F4UXD0_UNCKA</name>
<dbReference type="STRING" id="1802610.A2W32_00700"/>
<dbReference type="AlphaFoldDB" id="A0A1F4UXD0"/>
<dbReference type="PROSITE" id="PS51374">
    <property type="entry name" value="NDPK_LIKE"/>
    <property type="match status" value="1"/>
</dbReference>
<dbReference type="InterPro" id="IPR036850">
    <property type="entry name" value="NDK-like_dom_sf"/>
</dbReference>
<evidence type="ECO:0000313" key="9">
    <source>
        <dbReference type="Proteomes" id="UP000177371"/>
    </source>
</evidence>
<evidence type="ECO:0000256" key="3">
    <source>
        <dbReference type="ARBA" id="ARBA00012966"/>
    </source>
</evidence>
<dbReference type="Proteomes" id="UP000177371">
    <property type="component" value="Unassembled WGS sequence"/>
</dbReference>
<dbReference type="PANTHER" id="PTHR11349">
    <property type="entry name" value="NUCLEOSIDE DIPHOSPHATE KINASE"/>
    <property type="match status" value="1"/>
</dbReference>
<organism evidence="8 9">
    <name type="scientific">candidate division WWE3 bacterium RBG_16_37_10</name>
    <dbReference type="NCBI Taxonomy" id="1802610"/>
    <lineage>
        <taxon>Bacteria</taxon>
        <taxon>Katanobacteria</taxon>
    </lineage>
</organism>
<dbReference type="EMBL" id="MEUT01000050">
    <property type="protein sequence ID" value="OGC49500.1"/>
    <property type="molecule type" value="Genomic_DNA"/>
</dbReference>
<accession>A0A1F4UXD0</accession>
<evidence type="ECO:0000259" key="7">
    <source>
        <dbReference type="SMART" id="SM00562"/>
    </source>
</evidence>
<proteinExistence type="inferred from homology"/>
<dbReference type="EC" id="2.7.4.6" evidence="3"/>
<evidence type="ECO:0000313" key="8">
    <source>
        <dbReference type="EMBL" id="OGC49500.1"/>
    </source>
</evidence>
<comment type="caution">
    <text evidence="8">The sequence shown here is derived from an EMBL/GenBank/DDBJ whole genome shotgun (WGS) entry which is preliminary data.</text>
</comment>
<dbReference type="GO" id="GO:0004550">
    <property type="term" value="F:nucleoside diphosphate kinase activity"/>
    <property type="evidence" value="ECO:0007669"/>
    <property type="project" value="UniProtKB-EC"/>
</dbReference>
<evidence type="ECO:0000256" key="4">
    <source>
        <dbReference type="ARBA" id="ARBA00022679"/>
    </source>
</evidence>
<evidence type="ECO:0000256" key="6">
    <source>
        <dbReference type="PROSITE-ProRule" id="PRU00706"/>
    </source>
</evidence>
<comment type="similarity">
    <text evidence="2 6">Belongs to the NDK family.</text>
</comment>
<evidence type="ECO:0000256" key="2">
    <source>
        <dbReference type="ARBA" id="ARBA00008142"/>
    </source>
</evidence>
<dbReference type="Pfam" id="PF00334">
    <property type="entry name" value="NDK"/>
    <property type="match status" value="2"/>
</dbReference>
<protein>
    <recommendedName>
        <fullName evidence="3">nucleoside-diphosphate kinase</fullName>
        <ecNumber evidence="3">2.7.4.6</ecNumber>
    </recommendedName>
</protein>
<evidence type="ECO:0000256" key="1">
    <source>
        <dbReference type="ARBA" id="ARBA00001946"/>
    </source>
</evidence>
<dbReference type="Gene3D" id="3.30.70.141">
    <property type="entry name" value="Nucleoside diphosphate kinase-like domain"/>
    <property type="match status" value="1"/>
</dbReference>
<keyword evidence="5" id="KW-0418">Kinase</keyword>
<reference evidence="8 9" key="1">
    <citation type="journal article" date="2016" name="Nat. Commun.">
        <title>Thousands of microbial genomes shed light on interconnected biogeochemical processes in an aquifer system.</title>
        <authorList>
            <person name="Anantharaman K."/>
            <person name="Brown C.T."/>
            <person name="Hug L.A."/>
            <person name="Sharon I."/>
            <person name="Castelle C.J."/>
            <person name="Probst A.J."/>
            <person name="Thomas B.C."/>
            <person name="Singh A."/>
            <person name="Wilkins M.J."/>
            <person name="Karaoz U."/>
            <person name="Brodie E.L."/>
            <person name="Williams K.H."/>
            <person name="Hubbard S.S."/>
            <person name="Banfield J.F."/>
        </authorList>
    </citation>
    <scope>NUCLEOTIDE SEQUENCE [LARGE SCALE GENOMIC DNA]</scope>
</reference>
<evidence type="ECO:0000256" key="5">
    <source>
        <dbReference type="ARBA" id="ARBA00022777"/>
    </source>
</evidence>
<dbReference type="SUPFAM" id="SSF54919">
    <property type="entry name" value="Nucleoside diphosphate kinase, NDK"/>
    <property type="match status" value="1"/>
</dbReference>
<comment type="cofactor">
    <cofactor evidence="1">
        <name>Mg(2+)</name>
        <dbReference type="ChEBI" id="CHEBI:18420"/>
    </cofactor>
</comment>
<dbReference type="SMART" id="SM00562">
    <property type="entry name" value="NDK"/>
    <property type="match status" value="1"/>
</dbReference>
<comment type="caution">
    <text evidence="6">Lacks conserved residue(s) required for the propagation of feature annotation.</text>
</comment>
<sequence>MIQRSLVLMKPDAVKRGIVGEILHRFERAGLKMVAVKLIQPGADLAEKHYPNTEKWKSTVGQRTIDECEANGIDLMENIGTTNPLKVGEIVKKWNEDFLKSGPVLAIVFEGVNAVERVRALVGNTVPSKAQAGTVRGDFSLDSALAANRRSRTIYNLIHASGSDEEAQFEIDLWFKKDEILSYRRIHEDLYLY</sequence>
<keyword evidence="4" id="KW-0808">Transferase</keyword>
<feature type="domain" description="Nucleoside diphosphate kinase-like" evidence="7">
    <location>
        <begin position="2"/>
        <end position="182"/>
    </location>
</feature>
<dbReference type="InterPro" id="IPR034907">
    <property type="entry name" value="NDK-like_dom"/>
</dbReference>